<protein>
    <submittedName>
        <fullName evidence="3 4">Uncharacterized protein LOC113391391</fullName>
    </submittedName>
</protein>
<dbReference type="OMA" id="AIHEQEH"/>
<reference evidence="3 4" key="1">
    <citation type="submission" date="2025-05" db="UniProtKB">
        <authorList>
            <consortium name="RefSeq"/>
        </authorList>
    </citation>
    <scope>IDENTIFICATION</scope>
    <source>
        <tissue evidence="3 4">Whole body</tissue>
    </source>
</reference>
<evidence type="ECO:0000313" key="4">
    <source>
        <dbReference type="RefSeq" id="XP_026483132.2"/>
    </source>
</evidence>
<name>A0A8B8HEA0_VANTA</name>
<evidence type="ECO:0000313" key="2">
    <source>
        <dbReference type="Proteomes" id="UP001652626"/>
    </source>
</evidence>
<dbReference type="OrthoDB" id="666972at2759"/>
<gene>
    <name evidence="3 4" type="primary">LOC113391391</name>
</gene>
<accession>A0A8B8HEA0</accession>
<sequence>MERTCLANQIMKAVDSMIDPNASIEQQVAQMKAQLAALSQLPNLIQQKVEAVSRQINQISQMEYKEVRQEKYLEINKPNPERVTHFEKHPDNNRVEITEIDVPENESIGQRGKKMQIRVTKPSLTEDEVALMKKEEVKRMLESKMKKEQNKEIVHRVKLEQEPQTRVKPSPMFGPAPPERPLVLPGGRKWKKSREYDEELIQETLTAQAEVIKGNAIGVNFMKYQKPPKGLDHLQHSEVYKAIHNMDEAPPKRVAMLMPSIAEADYRERARSMSPCPNGR</sequence>
<dbReference type="Proteomes" id="UP001652626">
    <property type="component" value="Chromosome 31"/>
</dbReference>
<evidence type="ECO:0000256" key="1">
    <source>
        <dbReference type="SAM" id="MobiDB-lite"/>
    </source>
</evidence>
<organism evidence="2 3">
    <name type="scientific">Vanessa tameamea</name>
    <name type="common">Kamehameha butterfly</name>
    <dbReference type="NCBI Taxonomy" id="334116"/>
    <lineage>
        <taxon>Eukaryota</taxon>
        <taxon>Metazoa</taxon>
        <taxon>Ecdysozoa</taxon>
        <taxon>Arthropoda</taxon>
        <taxon>Hexapoda</taxon>
        <taxon>Insecta</taxon>
        <taxon>Pterygota</taxon>
        <taxon>Neoptera</taxon>
        <taxon>Endopterygota</taxon>
        <taxon>Lepidoptera</taxon>
        <taxon>Glossata</taxon>
        <taxon>Ditrysia</taxon>
        <taxon>Papilionoidea</taxon>
        <taxon>Nymphalidae</taxon>
        <taxon>Nymphalinae</taxon>
        <taxon>Vanessa</taxon>
    </lineage>
</organism>
<evidence type="ECO:0000313" key="3">
    <source>
        <dbReference type="RefSeq" id="XP_026483129.2"/>
    </source>
</evidence>
<dbReference type="RefSeq" id="XP_026483129.2">
    <property type="nucleotide sequence ID" value="XM_026627344.2"/>
</dbReference>
<feature type="region of interest" description="Disordered" evidence="1">
    <location>
        <begin position="161"/>
        <end position="186"/>
    </location>
</feature>
<proteinExistence type="predicted"/>
<keyword evidence="2" id="KW-1185">Reference proteome</keyword>
<dbReference type="RefSeq" id="XP_026483132.2">
    <property type="nucleotide sequence ID" value="XM_026627347.2"/>
</dbReference>
<dbReference type="GeneID" id="113391391"/>